<keyword evidence="2" id="KW-0378">Hydrolase</keyword>
<evidence type="ECO:0000259" key="3">
    <source>
        <dbReference type="PROSITE" id="PS51339"/>
    </source>
</evidence>
<organism evidence="4 5">
    <name type="scientific">Glossina austeni</name>
    <name type="common">Savannah tsetse fly</name>
    <dbReference type="NCBI Taxonomy" id="7395"/>
    <lineage>
        <taxon>Eukaryota</taxon>
        <taxon>Metazoa</taxon>
        <taxon>Ecdysozoa</taxon>
        <taxon>Arthropoda</taxon>
        <taxon>Hexapoda</taxon>
        <taxon>Insecta</taxon>
        <taxon>Pterygota</taxon>
        <taxon>Neoptera</taxon>
        <taxon>Endopterygota</taxon>
        <taxon>Diptera</taxon>
        <taxon>Brachycera</taxon>
        <taxon>Muscomorpha</taxon>
        <taxon>Hippoboscoidea</taxon>
        <taxon>Glossinidae</taxon>
        <taxon>Glossina</taxon>
    </lineage>
</organism>
<dbReference type="Pfam" id="PF06602">
    <property type="entry name" value="Myotub-related"/>
    <property type="match status" value="1"/>
</dbReference>
<feature type="domain" description="Myotubularin phosphatase" evidence="3">
    <location>
        <begin position="170"/>
        <end position="288"/>
    </location>
</feature>
<dbReference type="VEuPathDB" id="VectorBase:GAUT046270"/>
<dbReference type="InterPro" id="IPR011993">
    <property type="entry name" value="PH-like_dom_sf"/>
</dbReference>
<comment type="similarity">
    <text evidence="1">Belongs to the protein-tyrosine phosphatase family. Non-receptor class myotubularin subfamily.</text>
</comment>
<dbReference type="AlphaFoldDB" id="A0A1A9VST7"/>
<dbReference type="SUPFAM" id="SSF52799">
    <property type="entry name" value="(Phosphotyrosine protein) phosphatases II"/>
    <property type="match status" value="1"/>
</dbReference>
<evidence type="ECO:0000313" key="5">
    <source>
        <dbReference type="Proteomes" id="UP000078200"/>
    </source>
</evidence>
<dbReference type="Pfam" id="PF21098">
    <property type="entry name" value="PH-GRAM_MTMR6-like"/>
    <property type="match status" value="1"/>
</dbReference>
<dbReference type="GO" id="GO:0046856">
    <property type="term" value="P:phosphatidylinositol dephosphorylation"/>
    <property type="evidence" value="ECO:0007669"/>
    <property type="project" value="TreeGrafter"/>
</dbReference>
<dbReference type="EnsemblMetazoa" id="GAUT046270-RA">
    <property type="protein sequence ID" value="GAUT046270-PA"/>
    <property type="gene ID" value="GAUT046270"/>
</dbReference>
<dbReference type="InterPro" id="IPR029021">
    <property type="entry name" value="Prot-tyrosine_phosphatase-like"/>
</dbReference>
<dbReference type="InterPro" id="IPR030564">
    <property type="entry name" value="Myotubularin"/>
</dbReference>
<evidence type="ECO:0000256" key="1">
    <source>
        <dbReference type="ARBA" id="ARBA00007471"/>
    </source>
</evidence>
<dbReference type="Proteomes" id="UP000078200">
    <property type="component" value="Unassembled WGS sequence"/>
</dbReference>
<dbReference type="GO" id="GO:0106018">
    <property type="term" value="F:phosphatidylinositol-3,5-bisphosphate phosphatase activity"/>
    <property type="evidence" value="ECO:0007669"/>
    <property type="project" value="TreeGrafter"/>
</dbReference>
<dbReference type="STRING" id="7395.A0A1A9VST7"/>
<dbReference type="PANTHER" id="PTHR10807:SF8">
    <property type="entry name" value="PHOSPHATIDYLINOSITOL-3-PHOSPHATE PHOSPHATASE"/>
    <property type="match status" value="1"/>
</dbReference>
<protein>
    <recommendedName>
        <fullName evidence="3">Myotubularin phosphatase domain-containing protein</fullName>
    </recommendedName>
</protein>
<dbReference type="SUPFAM" id="SSF50729">
    <property type="entry name" value="PH domain-like"/>
    <property type="match status" value="1"/>
</dbReference>
<evidence type="ECO:0000256" key="2">
    <source>
        <dbReference type="ARBA" id="ARBA00022801"/>
    </source>
</evidence>
<dbReference type="InterPro" id="IPR048994">
    <property type="entry name" value="PH-GRAM_MTMR6-9"/>
</dbReference>
<name>A0A1A9VST7_GLOAU</name>
<keyword evidence="5" id="KW-1185">Reference proteome</keyword>
<accession>A0A1A9VST7</accession>
<dbReference type="PROSITE" id="PS51339">
    <property type="entry name" value="PPASE_MYOTUBULARIN"/>
    <property type="match status" value="1"/>
</dbReference>
<sequence length="288" mass="33314">MDLTRFMNKFNEIERQLSPTSALRLSFDNISPETEEPESKRLWGVPVPPFVSDKVENVRMIDRYNTKNPILGTLYLTATHLIFVEPDTNKETWILHMHIASIEKLPLTTTGSPLLIRCKTFLSVTFVIPKDSECHDVYMSLVKLYQPVSINKLYCFNYQPVKDDLPKSAGWDFFKLEHEFKRMRVPNDIWTLCSLNANYELCDTYPRQIYVPQEANTAMLIGSSRFRSKGRLPALTYLHSNKLDIAIMFRAKYRSNVHHDFGYTKAQDGASCLSLFQTLVLLCPQESD</sequence>
<evidence type="ECO:0000313" key="4">
    <source>
        <dbReference type="EnsemblMetazoa" id="GAUT046270-PA"/>
    </source>
</evidence>
<reference evidence="4" key="1">
    <citation type="submission" date="2020-05" db="UniProtKB">
        <authorList>
            <consortium name="EnsemblMetazoa"/>
        </authorList>
    </citation>
    <scope>IDENTIFICATION</scope>
    <source>
        <strain evidence="4">TTRI</strain>
    </source>
</reference>
<dbReference type="PANTHER" id="PTHR10807">
    <property type="entry name" value="MYOTUBULARIN-RELATED"/>
    <property type="match status" value="1"/>
</dbReference>
<dbReference type="GO" id="GO:0005737">
    <property type="term" value="C:cytoplasm"/>
    <property type="evidence" value="ECO:0007669"/>
    <property type="project" value="TreeGrafter"/>
</dbReference>
<dbReference type="CDD" id="cd13210">
    <property type="entry name" value="PH-GRAM_MTMR6-like"/>
    <property type="match status" value="1"/>
</dbReference>
<dbReference type="GO" id="GO:0004438">
    <property type="term" value="F:phosphatidylinositol-3-phosphate phosphatase activity"/>
    <property type="evidence" value="ECO:0007669"/>
    <property type="project" value="TreeGrafter"/>
</dbReference>
<dbReference type="FunFam" id="2.30.29.30:FF:000135">
    <property type="entry name" value="Myotubularin related protein 6"/>
    <property type="match status" value="1"/>
</dbReference>
<proteinExistence type="inferred from homology"/>
<dbReference type="InterPro" id="IPR010569">
    <property type="entry name" value="Myotubularin-like_Pase_dom"/>
</dbReference>
<dbReference type="Gene3D" id="2.30.29.30">
    <property type="entry name" value="Pleckstrin-homology domain (PH domain)/Phosphotyrosine-binding domain (PTB)"/>
    <property type="match status" value="1"/>
</dbReference>